<dbReference type="InterPro" id="IPR029058">
    <property type="entry name" value="AB_hydrolase_fold"/>
</dbReference>
<dbReference type="EMBL" id="UGSK01000001">
    <property type="protein sequence ID" value="SUA99468.1"/>
    <property type="molecule type" value="Genomic_DNA"/>
</dbReference>
<accession>A0A378ZQX1</accession>
<feature type="domain" description="Serine aminopeptidase S33" evidence="1">
    <location>
        <begin position="52"/>
        <end position="144"/>
    </location>
</feature>
<evidence type="ECO:0000259" key="1">
    <source>
        <dbReference type="Pfam" id="PF12146"/>
    </source>
</evidence>
<protein>
    <submittedName>
        <fullName evidence="2">Esterase/lipase</fullName>
    </submittedName>
</protein>
<dbReference type="GO" id="GO:0052689">
    <property type="term" value="F:carboxylic ester hydrolase activity"/>
    <property type="evidence" value="ECO:0007669"/>
    <property type="project" value="TreeGrafter"/>
</dbReference>
<dbReference type="InterPro" id="IPR022742">
    <property type="entry name" value="Hydrolase_4"/>
</dbReference>
<dbReference type="Pfam" id="PF12146">
    <property type="entry name" value="Hydrolase_4"/>
    <property type="match status" value="1"/>
</dbReference>
<dbReference type="SUPFAM" id="SSF53474">
    <property type="entry name" value="alpha/beta-Hydrolases"/>
    <property type="match status" value="2"/>
</dbReference>
<dbReference type="AlphaFoldDB" id="A0A378ZQX1"/>
<dbReference type="PANTHER" id="PTHR43265:SF1">
    <property type="entry name" value="ESTERASE ESTD"/>
    <property type="match status" value="1"/>
</dbReference>
<name>A0A378ZQX1_9HYPH</name>
<reference evidence="2 3" key="1">
    <citation type="submission" date="2018-06" db="EMBL/GenBank/DDBJ databases">
        <authorList>
            <consortium name="Pathogen Informatics"/>
            <person name="Doyle S."/>
        </authorList>
    </citation>
    <scope>NUCLEOTIDE SEQUENCE [LARGE SCALE GENOMIC DNA]</scope>
    <source>
        <strain evidence="2 3">NCTC13350</strain>
    </source>
</reference>
<evidence type="ECO:0000313" key="3">
    <source>
        <dbReference type="Proteomes" id="UP000255000"/>
    </source>
</evidence>
<dbReference type="PANTHER" id="PTHR43265">
    <property type="entry name" value="ESTERASE ESTD"/>
    <property type="match status" value="1"/>
</dbReference>
<gene>
    <name evidence="2" type="ORF">NCTC13350_00367</name>
</gene>
<proteinExistence type="predicted"/>
<dbReference type="Gene3D" id="3.40.50.1820">
    <property type="entry name" value="alpha/beta hydrolase"/>
    <property type="match status" value="2"/>
</dbReference>
<dbReference type="InterPro" id="IPR053145">
    <property type="entry name" value="AB_hydrolase_Est10"/>
</dbReference>
<dbReference type="Proteomes" id="UP000255000">
    <property type="component" value="Unassembled WGS sequence"/>
</dbReference>
<organism evidence="2 3">
    <name type="scientific">Pannonibacter phragmitetus</name>
    <dbReference type="NCBI Taxonomy" id="121719"/>
    <lineage>
        <taxon>Bacteria</taxon>
        <taxon>Pseudomonadati</taxon>
        <taxon>Pseudomonadota</taxon>
        <taxon>Alphaproteobacteria</taxon>
        <taxon>Hyphomicrobiales</taxon>
        <taxon>Stappiaceae</taxon>
        <taxon>Pannonibacter</taxon>
    </lineage>
</organism>
<sequence length="584" mass="61555">MPPHAETVTTQAPVALTHEPALVMGPPARTGVILIEDWGYTGLCARRSMRLLAERLAAAGYPVLRFDLPGMGASLHNPEEIDGLEQAATALDEAAEALSAARACDRFIFAGLGLGALLALDRVARQPQSATALILMAPPVSGRSWLRENQLNAAMIAERTGISTPPVPGIAFHVAGIAMTEGLAGAIRSRRMTAQDIPASLPVLVMPRPGRTSEVDFASDLAAMHPKATRLDFSGYDAMVTDPTLSQAPLDDLAGLALWLDRALPPSVPAGAAAPAKPAILSAASFTEETVMLGRYGQMAGTWCKPVNPPEAPLPVVLAFSAGGTPRTGWAHGMRDMARALAAQGIASLRVDASDIGDSVAAPEGLYPVHYSAPQMQDVTDALDWLGARGHRTVIATGACSGAYLALRGAVADTRIKAAVCVNLQRLLWDRREDIADLLHFGHDDAAGYAGKLLDPDKLRKLLSGGVPVLRLLKYMAGRALQKAEEKTAPWAMGLTPSSRLQRQIAADLALVSGRDQTIDLIYSPDDPGLPYLEQALGPSGAKASGLPGVSVTFLEKADHNLTPPAARAVWFDHLLKAAHTNAR</sequence>
<evidence type="ECO:0000313" key="2">
    <source>
        <dbReference type="EMBL" id="SUA99468.1"/>
    </source>
</evidence>